<protein>
    <submittedName>
        <fullName evidence="2">Uncharacterized protein</fullName>
    </submittedName>
</protein>
<sequence>MTRNRLSKWASGILPKRGVPPSECREPICFIDFLSTVFLHRVSLYMSLTCAVYVGTLFARFASMCGYRSSLESSRLDVVHDRRVILIGTWLSSTRQITTAN</sequence>
<evidence type="ECO:0000313" key="2">
    <source>
        <dbReference type="EMBL" id="KAF1970673.1"/>
    </source>
</evidence>
<accession>A0A6A5UZS9</accession>
<gene>
    <name evidence="2" type="ORF">BU23DRAFT_206293</name>
</gene>
<name>A0A6A5UZS9_9PLEO</name>
<dbReference type="Proteomes" id="UP000800036">
    <property type="component" value="Unassembled WGS sequence"/>
</dbReference>
<organism evidence="2 3">
    <name type="scientific">Bimuria novae-zelandiae CBS 107.79</name>
    <dbReference type="NCBI Taxonomy" id="1447943"/>
    <lineage>
        <taxon>Eukaryota</taxon>
        <taxon>Fungi</taxon>
        <taxon>Dikarya</taxon>
        <taxon>Ascomycota</taxon>
        <taxon>Pezizomycotina</taxon>
        <taxon>Dothideomycetes</taxon>
        <taxon>Pleosporomycetidae</taxon>
        <taxon>Pleosporales</taxon>
        <taxon>Massarineae</taxon>
        <taxon>Didymosphaeriaceae</taxon>
        <taxon>Bimuria</taxon>
    </lineage>
</organism>
<reference evidence="2" key="1">
    <citation type="journal article" date="2020" name="Stud. Mycol.">
        <title>101 Dothideomycetes genomes: a test case for predicting lifestyles and emergence of pathogens.</title>
        <authorList>
            <person name="Haridas S."/>
            <person name="Albert R."/>
            <person name="Binder M."/>
            <person name="Bloem J."/>
            <person name="Labutti K."/>
            <person name="Salamov A."/>
            <person name="Andreopoulos B."/>
            <person name="Baker S."/>
            <person name="Barry K."/>
            <person name="Bills G."/>
            <person name="Bluhm B."/>
            <person name="Cannon C."/>
            <person name="Castanera R."/>
            <person name="Culley D."/>
            <person name="Daum C."/>
            <person name="Ezra D."/>
            <person name="Gonzalez J."/>
            <person name="Henrissat B."/>
            <person name="Kuo A."/>
            <person name="Liang C."/>
            <person name="Lipzen A."/>
            <person name="Lutzoni F."/>
            <person name="Magnuson J."/>
            <person name="Mondo S."/>
            <person name="Nolan M."/>
            <person name="Ohm R."/>
            <person name="Pangilinan J."/>
            <person name="Park H.-J."/>
            <person name="Ramirez L."/>
            <person name="Alfaro M."/>
            <person name="Sun H."/>
            <person name="Tritt A."/>
            <person name="Yoshinaga Y."/>
            <person name="Zwiers L.-H."/>
            <person name="Turgeon B."/>
            <person name="Goodwin S."/>
            <person name="Spatafora J."/>
            <person name="Crous P."/>
            <person name="Grigoriev I."/>
        </authorList>
    </citation>
    <scope>NUCLEOTIDE SEQUENCE</scope>
    <source>
        <strain evidence="2">CBS 107.79</strain>
    </source>
</reference>
<keyword evidence="3" id="KW-1185">Reference proteome</keyword>
<keyword evidence="1" id="KW-0812">Transmembrane</keyword>
<dbReference type="EMBL" id="ML976699">
    <property type="protein sequence ID" value="KAF1970673.1"/>
    <property type="molecule type" value="Genomic_DNA"/>
</dbReference>
<evidence type="ECO:0000313" key="3">
    <source>
        <dbReference type="Proteomes" id="UP000800036"/>
    </source>
</evidence>
<proteinExistence type="predicted"/>
<evidence type="ECO:0000256" key="1">
    <source>
        <dbReference type="SAM" id="Phobius"/>
    </source>
</evidence>
<keyword evidence="1" id="KW-0472">Membrane</keyword>
<keyword evidence="1" id="KW-1133">Transmembrane helix</keyword>
<dbReference type="AlphaFoldDB" id="A0A6A5UZS9"/>
<feature type="transmembrane region" description="Helical" evidence="1">
    <location>
        <begin position="42"/>
        <end position="62"/>
    </location>
</feature>